<dbReference type="KEGG" id="ark:D6B99_12105"/>
<dbReference type="FunFam" id="3.30.565.10:FF:000023">
    <property type="entry name" value="PAS domain-containing sensor histidine kinase"/>
    <property type="match status" value="1"/>
</dbReference>
<dbReference type="SUPFAM" id="SSF158472">
    <property type="entry name" value="HAMP domain-like"/>
    <property type="match status" value="1"/>
</dbReference>
<evidence type="ECO:0000256" key="6">
    <source>
        <dbReference type="ARBA" id="ARBA00022553"/>
    </source>
</evidence>
<keyword evidence="8 15" id="KW-0812">Transmembrane</keyword>
<proteinExistence type="predicted"/>
<keyword evidence="7" id="KW-0808">Transferase</keyword>
<feature type="domain" description="PAS" evidence="17">
    <location>
        <begin position="227"/>
        <end position="273"/>
    </location>
</feature>
<dbReference type="SMART" id="SM00091">
    <property type="entry name" value="PAS"/>
    <property type="match status" value="1"/>
</dbReference>
<evidence type="ECO:0000256" key="2">
    <source>
        <dbReference type="ARBA" id="ARBA00004141"/>
    </source>
</evidence>
<evidence type="ECO:0000256" key="7">
    <source>
        <dbReference type="ARBA" id="ARBA00022679"/>
    </source>
</evidence>
<keyword evidence="20" id="KW-1185">Reference proteome</keyword>
<keyword evidence="13" id="KW-0902">Two-component regulatory system</keyword>
<evidence type="ECO:0000256" key="11">
    <source>
        <dbReference type="ARBA" id="ARBA00022840"/>
    </source>
</evidence>
<keyword evidence="14 15" id="KW-0472">Membrane</keyword>
<organism evidence="19 20">
    <name type="scientific">Arachidicoccus soli</name>
    <dbReference type="NCBI Taxonomy" id="2341117"/>
    <lineage>
        <taxon>Bacteria</taxon>
        <taxon>Pseudomonadati</taxon>
        <taxon>Bacteroidota</taxon>
        <taxon>Chitinophagia</taxon>
        <taxon>Chitinophagales</taxon>
        <taxon>Chitinophagaceae</taxon>
        <taxon>Arachidicoccus</taxon>
    </lineage>
</organism>
<dbReference type="OrthoDB" id="9813151at2"/>
<dbReference type="InterPro" id="IPR003594">
    <property type="entry name" value="HATPase_dom"/>
</dbReference>
<dbReference type="PROSITE" id="PS50109">
    <property type="entry name" value="HIS_KIN"/>
    <property type="match status" value="1"/>
</dbReference>
<dbReference type="EC" id="2.7.13.3" evidence="4"/>
<dbReference type="Gene3D" id="3.30.565.10">
    <property type="entry name" value="Histidine kinase-like ATPase, C-terminal domain"/>
    <property type="match status" value="1"/>
</dbReference>
<dbReference type="EMBL" id="CP032489">
    <property type="protein sequence ID" value="AYD48280.1"/>
    <property type="molecule type" value="Genomic_DNA"/>
</dbReference>
<evidence type="ECO:0000259" key="16">
    <source>
        <dbReference type="PROSITE" id="PS50109"/>
    </source>
</evidence>
<keyword evidence="11" id="KW-0067">ATP-binding</keyword>
<feature type="domain" description="Histidine kinase" evidence="16">
    <location>
        <begin position="362"/>
        <end position="578"/>
    </location>
</feature>
<evidence type="ECO:0000256" key="12">
    <source>
        <dbReference type="ARBA" id="ARBA00022989"/>
    </source>
</evidence>
<sequence length="579" mass="65134">MKIKAKLVSGIGLLFVMVTLLTAIGSIFISKLSSDTKKILVANYNTIAYSRNMLNALNNGIGLPKQTQFFEENLNKQQQNITEAGEQQLTFNLTSDFSALKNTTDSASSLKILRTDISDIMLLNMKAIQRKSNIAQQTSENAIFWVEVIGALCFLISFTLLFNLPNNIANPIKALTNSIKQIAAQNYSQRLHFESHDEFGELAMSFNSMAEKLEEYRTGNLEKLLNEKKRIDTLINNMREPVIGLDAENKVLFFNDNALKITGLKLEDVLGKSIQTIAVYNDLIRNLIQELFVLGKEKIQPKRPPMKIFADNKESYFEQEIIPIKIIPTGEKEEIEIGNVILLKNITEYKELDFAKTNFIATVSHEFKTPISSIKMSLQLLENEHIGALNEEQKNLVESIKDDSNRLLKITSELLNVTQVESGSVQLNMRAVNVSEIMDYALNANKNAAEQKNIHLQVNLPTQPLYIFADKEKTAWVLNNIISNAIRYSYDHSIITITVSAKNNQVIFSVTDSGQGISPEYIPKIFDRYFRIPNTKKEGTGLGLSISKEFMEAQKGSIDVESEYGKGSCFSIKLPIAPH</sequence>
<dbReference type="InterPro" id="IPR003661">
    <property type="entry name" value="HisK_dim/P_dom"/>
</dbReference>
<dbReference type="PANTHER" id="PTHR42878:SF7">
    <property type="entry name" value="SENSOR HISTIDINE KINASE GLRK"/>
    <property type="match status" value="1"/>
</dbReference>
<dbReference type="Gene3D" id="3.30.450.20">
    <property type="entry name" value="PAS domain"/>
    <property type="match status" value="1"/>
</dbReference>
<evidence type="ECO:0000256" key="3">
    <source>
        <dbReference type="ARBA" id="ARBA00004236"/>
    </source>
</evidence>
<comment type="catalytic activity">
    <reaction evidence="1">
        <text>ATP + protein L-histidine = ADP + protein N-phospho-L-histidine.</text>
        <dbReference type="EC" id="2.7.13.3"/>
    </reaction>
</comment>
<dbReference type="PROSITE" id="PS50885">
    <property type="entry name" value="HAMP"/>
    <property type="match status" value="1"/>
</dbReference>
<gene>
    <name evidence="19" type="ORF">D6B99_12105</name>
</gene>
<keyword evidence="6" id="KW-0597">Phosphoprotein</keyword>
<dbReference type="CDD" id="cd00082">
    <property type="entry name" value="HisKA"/>
    <property type="match status" value="1"/>
</dbReference>
<dbReference type="GO" id="GO:0005524">
    <property type="term" value="F:ATP binding"/>
    <property type="evidence" value="ECO:0007669"/>
    <property type="project" value="UniProtKB-KW"/>
</dbReference>
<evidence type="ECO:0000256" key="14">
    <source>
        <dbReference type="ARBA" id="ARBA00023136"/>
    </source>
</evidence>
<keyword evidence="12 15" id="KW-1133">Transmembrane helix</keyword>
<dbReference type="Pfam" id="PF02518">
    <property type="entry name" value="HATPase_c"/>
    <property type="match status" value="1"/>
</dbReference>
<evidence type="ECO:0000256" key="1">
    <source>
        <dbReference type="ARBA" id="ARBA00000085"/>
    </source>
</evidence>
<dbReference type="RefSeq" id="WP_119988819.1">
    <property type="nucleotide sequence ID" value="NZ_CP032489.1"/>
</dbReference>
<evidence type="ECO:0000256" key="4">
    <source>
        <dbReference type="ARBA" id="ARBA00012438"/>
    </source>
</evidence>
<dbReference type="GO" id="GO:0030295">
    <property type="term" value="F:protein kinase activator activity"/>
    <property type="evidence" value="ECO:0007669"/>
    <property type="project" value="TreeGrafter"/>
</dbReference>
<reference evidence="19 20" key="1">
    <citation type="submission" date="2018-09" db="EMBL/GenBank/DDBJ databases">
        <title>Arachidicoccus sp. nov., a bacterium isolated from soil.</title>
        <authorList>
            <person name="Weon H.-Y."/>
            <person name="Kwon S.-W."/>
            <person name="Lee S.A."/>
        </authorList>
    </citation>
    <scope>NUCLEOTIDE SEQUENCE [LARGE SCALE GENOMIC DNA]</scope>
    <source>
        <strain evidence="19 20">KIS59-12</strain>
    </source>
</reference>
<dbReference type="GO" id="GO:0005886">
    <property type="term" value="C:plasma membrane"/>
    <property type="evidence" value="ECO:0007669"/>
    <property type="project" value="UniProtKB-SubCell"/>
</dbReference>
<dbReference type="CDD" id="cd06225">
    <property type="entry name" value="HAMP"/>
    <property type="match status" value="1"/>
</dbReference>
<dbReference type="InterPro" id="IPR035965">
    <property type="entry name" value="PAS-like_dom_sf"/>
</dbReference>
<dbReference type="InterPro" id="IPR004358">
    <property type="entry name" value="Sig_transdc_His_kin-like_C"/>
</dbReference>
<evidence type="ECO:0000256" key="15">
    <source>
        <dbReference type="SAM" id="Phobius"/>
    </source>
</evidence>
<feature type="domain" description="HAMP" evidence="18">
    <location>
        <begin position="166"/>
        <end position="218"/>
    </location>
</feature>
<dbReference type="SMART" id="SM00388">
    <property type="entry name" value="HisKA"/>
    <property type="match status" value="1"/>
</dbReference>
<accession>A0A386HS33</accession>
<dbReference type="Proteomes" id="UP000266118">
    <property type="component" value="Chromosome"/>
</dbReference>
<dbReference type="Pfam" id="PF00672">
    <property type="entry name" value="HAMP"/>
    <property type="match status" value="1"/>
</dbReference>
<evidence type="ECO:0000256" key="13">
    <source>
        <dbReference type="ARBA" id="ARBA00023012"/>
    </source>
</evidence>
<dbReference type="AlphaFoldDB" id="A0A386HS33"/>
<dbReference type="SUPFAM" id="SSF55785">
    <property type="entry name" value="PYP-like sensor domain (PAS domain)"/>
    <property type="match status" value="1"/>
</dbReference>
<dbReference type="PROSITE" id="PS50112">
    <property type="entry name" value="PAS"/>
    <property type="match status" value="1"/>
</dbReference>
<keyword evidence="5" id="KW-1003">Cell membrane</keyword>
<evidence type="ECO:0000313" key="19">
    <source>
        <dbReference type="EMBL" id="AYD48280.1"/>
    </source>
</evidence>
<dbReference type="GO" id="GO:0007234">
    <property type="term" value="P:osmosensory signaling via phosphorelay pathway"/>
    <property type="evidence" value="ECO:0007669"/>
    <property type="project" value="TreeGrafter"/>
</dbReference>
<evidence type="ECO:0000313" key="20">
    <source>
        <dbReference type="Proteomes" id="UP000266118"/>
    </source>
</evidence>
<dbReference type="InterPro" id="IPR013767">
    <property type="entry name" value="PAS_fold"/>
</dbReference>
<dbReference type="Pfam" id="PF00989">
    <property type="entry name" value="PAS"/>
    <property type="match status" value="1"/>
</dbReference>
<dbReference type="GO" id="GO:0000156">
    <property type="term" value="F:phosphorelay response regulator activity"/>
    <property type="evidence" value="ECO:0007669"/>
    <property type="project" value="TreeGrafter"/>
</dbReference>
<dbReference type="InterPro" id="IPR036097">
    <property type="entry name" value="HisK_dim/P_sf"/>
</dbReference>
<dbReference type="SMART" id="SM00304">
    <property type="entry name" value="HAMP"/>
    <property type="match status" value="1"/>
</dbReference>
<evidence type="ECO:0000259" key="18">
    <source>
        <dbReference type="PROSITE" id="PS50885"/>
    </source>
</evidence>
<dbReference type="SUPFAM" id="SSF47384">
    <property type="entry name" value="Homodimeric domain of signal transducing histidine kinase"/>
    <property type="match status" value="1"/>
</dbReference>
<dbReference type="PANTHER" id="PTHR42878">
    <property type="entry name" value="TWO-COMPONENT HISTIDINE KINASE"/>
    <property type="match status" value="1"/>
</dbReference>
<dbReference type="InterPro" id="IPR003660">
    <property type="entry name" value="HAMP_dom"/>
</dbReference>
<protein>
    <recommendedName>
        <fullName evidence="4">histidine kinase</fullName>
        <ecNumber evidence="4">2.7.13.3</ecNumber>
    </recommendedName>
</protein>
<dbReference type="Pfam" id="PF00512">
    <property type="entry name" value="HisKA"/>
    <property type="match status" value="1"/>
</dbReference>
<name>A0A386HS33_9BACT</name>
<dbReference type="Gene3D" id="6.10.340.10">
    <property type="match status" value="1"/>
</dbReference>
<dbReference type="PRINTS" id="PR00344">
    <property type="entry name" value="BCTRLSENSOR"/>
</dbReference>
<comment type="subcellular location">
    <subcellularLocation>
        <location evidence="3">Cell membrane</location>
    </subcellularLocation>
    <subcellularLocation>
        <location evidence="2">Membrane</location>
        <topology evidence="2">Multi-pass membrane protein</topology>
    </subcellularLocation>
</comment>
<evidence type="ECO:0000256" key="9">
    <source>
        <dbReference type="ARBA" id="ARBA00022741"/>
    </source>
</evidence>
<dbReference type="NCBIfam" id="TIGR00229">
    <property type="entry name" value="sensory_box"/>
    <property type="match status" value="1"/>
</dbReference>
<dbReference type="CDD" id="cd00130">
    <property type="entry name" value="PAS"/>
    <property type="match status" value="1"/>
</dbReference>
<dbReference type="InterPro" id="IPR005467">
    <property type="entry name" value="His_kinase_dom"/>
</dbReference>
<dbReference type="GO" id="GO:0000155">
    <property type="term" value="F:phosphorelay sensor kinase activity"/>
    <property type="evidence" value="ECO:0007669"/>
    <property type="project" value="InterPro"/>
</dbReference>
<evidence type="ECO:0000256" key="10">
    <source>
        <dbReference type="ARBA" id="ARBA00022777"/>
    </source>
</evidence>
<dbReference type="InterPro" id="IPR050351">
    <property type="entry name" value="BphY/WalK/GraS-like"/>
</dbReference>
<evidence type="ECO:0000256" key="5">
    <source>
        <dbReference type="ARBA" id="ARBA00022475"/>
    </source>
</evidence>
<dbReference type="InterPro" id="IPR000014">
    <property type="entry name" value="PAS"/>
</dbReference>
<evidence type="ECO:0000259" key="17">
    <source>
        <dbReference type="PROSITE" id="PS50112"/>
    </source>
</evidence>
<evidence type="ECO:0000256" key="8">
    <source>
        <dbReference type="ARBA" id="ARBA00022692"/>
    </source>
</evidence>
<dbReference type="SUPFAM" id="SSF55874">
    <property type="entry name" value="ATPase domain of HSP90 chaperone/DNA topoisomerase II/histidine kinase"/>
    <property type="match status" value="1"/>
</dbReference>
<dbReference type="GO" id="GO:0006355">
    <property type="term" value="P:regulation of DNA-templated transcription"/>
    <property type="evidence" value="ECO:0007669"/>
    <property type="project" value="InterPro"/>
</dbReference>
<keyword evidence="9" id="KW-0547">Nucleotide-binding</keyword>
<feature type="transmembrane region" description="Helical" evidence="15">
    <location>
        <begin position="7"/>
        <end position="29"/>
    </location>
</feature>
<dbReference type="Gene3D" id="1.10.287.130">
    <property type="match status" value="1"/>
</dbReference>
<dbReference type="SMART" id="SM00387">
    <property type="entry name" value="HATPase_c"/>
    <property type="match status" value="1"/>
</dbReference>
<keyword evidence="10" id="KW-0418">Kinase</keyword>
<dbReference type="InterPro" id="IPR036890">
    <property type="entry name" value="HATPase_C_sf"/>
</dbReference>